<dbReference type="InterPro" id="IPR004088">
    <property type="entry name" value="KH_dom_type_1"/>
</dbReference>
<evidence type="ECO:0000256" key="3">
    <source>
        <dbReference type="SAM" id="MobiDB-lite"/>
    </source>
</evidence>
<evidence type="ECO:0000313" key="6">
    <source>
        <dbReference type="RefSeq" id="XP_027186433.1"/>
    </source>
</evidence>
<evidence type="ECO:0000256" key="1">
    <source>
        <dbReference type="ARBA" id="ARBA00022737"/>
    </source>
</evidence>
<gene>
    <name evidence="6" type="primary">LOC101509974</name>
</gene>
<dbReference type="Pfam" id="PF00013">
    <property type="entry name" value="KH_1"/>
    <property type="match status" value="5"/>
</dbReference>
<dbReference type="InterPro" id="IPR004087">
    <property type="entry name" value="KH_dom"/>
</dbReference>
<reference evidence="5" key="1">
    <citation type="journal article" date="2013" name="Nat. Biotechnol.">
        <title>Draft genome sequence of chickpea (Cicer arietinum) provides a resource for trait improvement.</title>
        <authorList>
            <person name="Varshney R.K."/>
            <person name="Song C."/>
            <person name="Saxena R.K."/>
            <person name="Azam S."/>
            <person name="Yu S."/>
            <person name="Sharpe A.G."/>
            <person name="Cannon S."/>
            <person name="Baek J."/>
            <person name="Rosen B.D."/>
            <person name="Tar'an B."/>
            <person name="Millan T."/>
            <person name="Zhang X."/>
            <person name="Ramsay L.D."/>
            <person name="Iwata A."/>
            <person name="Wang Y."/>
            <person name="Nelson W."/>
            <person name="Farmer A.D."/>
            <person name="Gaur P.M."/>
            <person name="Soderlund C."/>
            <person name="Penmetsa R.V."/>
            <person name="Xu C."/>
            <person name="Bharti A.K."/>
            <person name="He W."/>
            <person name="Winter P."/>
            <person name="Zhao S."/>
            <person name="Hane J.K."/>
            <person name="Carrasquilla-Garcia N."/>
            <person name="Condie J.A."/>
            <person name="Upadhyaya H.D."/>
            <person name="Luo M.C."/>
            <person name="Thudi M."/>
            <person name="Gowda C.L."/>
            <person name="Singh N.P."/>
            <person name="Lichtenzveig J."/>
            <person name="Gali K.K."/>
            <person name="Rubio J."/>
            <person name="Nadarajan N."/>
            <person name="Dolezel J."/>
            <person name="Bansal K.C."/>
            <person name="Xu X."/>
            <person name="Edwards D."/>
            <person name="Zhang G."/>
            <person name="Kahl G."/>
            <person name="Gil J."/>
            <person name="Singh K.B."/>
            <person name="Datta S.K."/>
            <person name="Jackson S.A."/>
            <person name="Wang J."/>
            <person name="Cook D.R."/>
        </authorList>
    </citation>
    <scope>NUCLEOTIDE SEQUENCE [LARGE SCALE GENOMIC DNA]</scope>
    <source>
        <strain evidence="5">cv. CDC Frontier</strain>
    </source>
</reference>
<dbReference type="CDD" id="cd22459">
    <property type="entry name" value="KH-I_PEPPER_rpt1_like"/>
    <property type="match status" value="2"/>
</dbReference>
<dbReference type="AlphaFoldDB" id="A0A3Q7XJ33"/>
<feature type="compositionally biased region" description="Basic and acidic residues" evidence="3">
    <location>
        <begin position="16"/>
        <end position="33"/>
    </location>
</feature>
<evidence type="ECO:0000256" key="2">
    <source>
        <dbReference type="PROSITE-ProRule" id="PRU00117"/>
    </source>
</evidence>
<organism evidence="5 6">
    <name type="scientific">Cicer arietinum</name>
    <name type="common">Chickpea</name>
    <name type="synonym">Garbanzo</name>
    <dbReference type="NCBI Taxonomy" id="3827"/>
    <lineage>
        <taxon>Eukaryota</taxon>
        <taxon>Viridiplantae</taxon>
        <taxon>Streptophyta</taxon>
        <taxon>Embryophyta</taxon>
        <taxon>Tracheophyta</taxon>
        <taxon>Spermatophyta</taxon>
        <taxon>Magnoliopsida</taxon>
        <taxon>eudicotyledons</taxon>
        <taxon>Gunneridae</taxon>
        <taxon>Pentapetalae</taxon>
        <taxon>rosids</taxon>
        <taxon>fabids</taxon>
        <taxon>Fabales</taxon>
        <taxon>Fabaceae</taxon>
        <taxon>Papilionoideae</taxon>
        <taxon>50 kb inversion clade</taxon>
        <taxon>NPAAA clade</taxon>
        <taxon>Hologalegina</taxon>
        <taxon>IRL clade</taxon>
        <taxon>Cicereae</taxon>
        <taxon>Cicer</taxon>
    </lineage>
</organism>
<dbReference type="SUPFAM" id="SSF54791">
    <property type="entry name" value="Eukaryotic type KH-domain (KH-domain type I)"/>
    <property type="match status" value="5"/>
</dbReference>
<evidence type="ECO:0000313" key="5">
    <source>
        <dbReference type="Proteomes" id="UP000087171"/>
    </source>
</evidence>
<dbReference type="RefSeq" id="XP_027186433.1">
    <property type="nucleotide sequence ID" value="XM_027330632.1"/>
</dbReference>
<dbReference type="PROSITE" id="PS50084">
    <property type="entry name" value="KH_TYPE_1"/>
    <property type="match status" value="5"/>
</dbReference>
<protein>
    <submittedName>
        <fullName evidence="6">KH domain-containing protein At4g18375 isoform X1</fullName>
    </submittedName>
</protein>
<dbReference type="SMART" id="SM00322">
    <property type="entry name" value="KH"/>
    <property type="match status" value="5"/>
</dbReference>
<keyword evidence="5" id="KW-1185">Reference proteome</keyword>
<dbReference type="CDD" id="cd22462">
    <property type="entry name" value="KH-I_HEN4_like_rpt5"/>
    <property type="match status" value="1"/>
</dbReference>
<feature type="domain" description="K Homology" evidence="4">
    <location>
        <begin position="309"/>
        <end position="382"/>
    </location>
</feature>
<dbReference type="STRING" id="3827.A0A3Q7XJ33"/>
<feature type="domain" description="K Homology" evidence="4">
    <location>
        <begin position="39"/>
        <end position="110"/>
    </location>
</feature>
<reference evidence="6" key="2">
    <citation type="submission" date="2025-08" db="UniProtKB">
        <authorList>
            <consortium name="RefSeq"/>
        </authorList>
    </citation>
    <scope>IDENTIFICATION</scope>
    <source>
        <tissue evidence="6">Etiolated seedlings</tissue>
    </source>
</reference>
<dbReference type="OrthoDB" id="752362at2759"/>
<dbReference type="InterPro" id="IPR036612">
    <property type="entry name" value="KH_dom_type_1_sf"/>
</dbReference>
<keyword evidence="2" id="KW-0694">RNA-binding</keyword>
<evidence type="ECO:0000259" key="4">
    <source>
        <dbReference type="SMART" id="SM00322"/>
    </source>
</evidence>
<dbReference type="PaxDb" id="3827-XP_004486010.1"/>
<keyword evidence="1" id="KW-0677">Repeat</keyword>
<proteinExistence type="predicted"/>
<feature type="domain" description="K Homology" evidence="4">
    <location>
        <begin position="142"/>
        <end position="220"/>
    </location>
</feature>
<feature type="region of interest" description="Disordered" evidence="3">
    <location>
        <begin position="1"/>
        <end position="33"/>
    </location>
</feature>
<dbReference type="GO" id="GO:0003723">
    <property type="term" value="F:RNA binding"/>
    <property type="evidence" value="ECO:0007669"/>
    <property type="project" value="UniProtKB-UniRule"/>
</dbReference>
<dbReference type="Proteomes" id="UP000087171">
    <property type="component" value="Chromosome Ca1"/>
</dbReference>
<dbReference type="PANTHER" id="PTHR10288">
    <property type="entry name" value="KH DOMAIN CONTAINING RNA BINDING PROTEIN"/>
    <property type="match status" value="1"/>
</dbReference>
<dbReference type="Gene3D" id="3.30.1370.10">
    <property type="entry name" value="K Homology domain, type 1"/>
    <property type="match status" value="5"/>
</dbReference>
<feature type="domain" description="K Homology" evidence="4">
    <location>
        <begin position="390"/>
        <end position="464"/>
    </location>
</feature>
<name>A0A3Q7XJ33_CICAR</name>
<feature type="domain" description="K Homology" evidence="4">
    <location>
        <begin position="556"/>
        <end position="626"/>
    </location>
</feature>
<sequence length="628" mass="68235">MISRMGETGKRYRPRRDRDGDSKNQKRRVNDRDERDKGELIVYRILCPDGVIGSVIGKNGKVINSIRQETRAKVKVVDPFPGAKHRVITIYCYVKDKEEIEVDDELDNEKPLCAAQDALLKVHSAISNSIETIGDSEKKRKNKDECQILVPSSQSAIMIGKSGATIKRLRGKTKTNIKVIAKDAADPEHSCAMEFDNFVVITGESEAVKRALLAVSSIMYKFSPKEDIPLDTTIPEIPPSIIIPSEIPIFPPGGLYQPSDPIIQPRSVPQIIGATTVQDLHGYADTGNAWSLYSSALPVVSSLGTSQSEELVVRMLCSSDKIGHVIGKGGGTIKRMRQTSGARIEVDDSKARREECLITITATESSSDLKSIAVEAVLLLQEKINDEDDTPVSIRLLVPSKVIGCIIGRSGSIINEIRKRTKADIQISRSNKPKYAEDNDELVEVVGEVDCVRDALIQIVLRLREDVLKKRDTDHNPPIGAESFYSGSSVLSAPSMAPSVPTAALAYDQRTGSGTGLGMHSSSSLYGYDSYSMGDDGYGSMSSYASKLYEGHSMPPLSTLEMLVPANAVGKVMGKGGANLANIRKISGATVEISESKSYRGDRIAFISGTSEQKRAAENLIQAFIMAA</sequence>
<accession>A0A3Q7XJ33</accession>